<reference evidence="9 10" key="1">
    <citation type="submission" date="2016-11" db="EMBL/GenBank/DDBJ databases">
        <authorList>
            <person name="Jaros S."/>
            <person name="Januszkiewicz K."/>
            <person name="Wedrychowicz H."/>
        </authorList>
    </citation>
    <scope>NUCLEOTIDE SEQUENCE [LARGE SCALE GENOMIC DNA]</scope>
    <source>
        <strain evidence="9 10">DSM 15929</strain>
    </source>
</reference>
<feature type="domain" description="Response regulatory" evidence="8">
    <location>
        <begin position="2"/>
        <end position="119"/>
    </location>
</feature>
<keyword evidence="10" id="KW-1185">Reference proteome</keyword>
<feature type="modified residue" description="4-aspartylphosphate" evidence="6">
    <location>
        <position position="54"/>
    </location>
</feature>
<evidence type="ECO:0000256" key="1">
    <source>
        <dbReference type="ARBA" id="ARBA00018672"/>
    </source>
</evidence>
<dbReference type="SMART" id="SM00448">
    <property type="entry name" value="REC"/>
    <property type="match status" value="1"/>
</dbReference>
<dbReference type="STRING" id="1121322.SAMN02745136_03964"/>
<evidence type="ECO:0000256" key="4">
    <source>
        <dbReference type="ARBA" id="ARBA00023163"/>
    </source>
</evidence>
<keyword evidence="6" id="KW-0597">Phosphoprotein</keyword>
<sequence length="479" mass="54995">MLILLADDEKMVRLGLQSMLEELFPQEHTYLHARNGQEVIYITQKQHPDIAFLDVKMPLLNGLEALSQCKALSPFTIWIILSGYADFEYARQALSLSAFEYILKPIDIHTLRQLFNRILLSQQETFLQSNKSFANDIIRSFNMSDQFGVDDTDFLPAARGNYILYQIYINRTKKETQHIMKQQLCGAISGFCKPSNTILNHCLFFNTAGNLCFICSVENSSRVTHFMASLCHNFEEGAISIFYGNSDTIKGIYLLSLRIQDIAGIRVLYSNGKPLFLSNIETLPDLPKILSFYDAFETLLDSYLSYDIGTYKQLLTEYYRNKDMAEIFPVIDQKLFYQYLADILNHTFTTKSYTSLIQELISSLNITSTNTALKTTGDIIKIKDFVYKNYAKDVGISYVSECFNLSPTYLSRLFHEKTGEKYIDFVTKVRMEHAKEMFQNNPELSVKQAAEAVGYSSVRHFSKTFQKYTGMLPSSFNNK</sequence>
<dbReference type="SUPFAM" id="SSF52172">
    <property type="entry name" value="CheY-like"/>
    <property type="match status" value="1"/>
</dbReference>
<dbReference type="Gene3D" id="1.10.10.60">
    <property type="entry name" value="Homeodomain-like"/>
    <property type="match status" value="2"/>
</dbReference>
<proteinExistence type="predicted"/>
<evidence type="ECO:0000256" key="5">
    <source>
        <dbReference type="ARBA" id="ARBA00024867"/>
    </source>
</evidence>
<dbReference type="RefSeq" id="WP_073278589.1">
    <property type="nucleotide sequence ID" value="NZ_FRAC01000022.1"/>
</dbReference>
<keyword evidence="2" id="KW-0805">Transcription regulation</keyword>
<accession>A0A1M6XGT7</accession>
<gene>
    <name evidence="9" type="ORF">SAMN02745136_03964</name>
</gene>
<dbReference type="EMBL" id="FRAC01000022">
    <property type="protein sequence ID" value="SHL05182.1"/>
    <property type="molecule type" value="Genomic_DNA"/>
</dbReference>
<keyword evidence="3 9" id="KW-0238">DNA-binding</keyword>
<dbReference type="PANTHER" id="PTHR43280">
    <property type="entry name" value="ARAC-FAMILY TRANSCRIPTIONAL REGULATOR"/>
    <property type="match status" value="1"/>
</dbReference>
<dbReference type="PROSITE" id="PS01124">
    <property type="entry name" value="HTH_ARAC_FAMILY_2"/>
    <property type="match status" value="1"/>
</dbReference>
<dbReference type="InterPro" id="IPR001789">
    <property type="entry name" value="Sig_transdc_resp-reg_receiver"/>
</dbReference>
<dbReference type="InterPro" id="IPR011006">
    <property type="entry name" value="CheY-like_superfamily"/>
</dbReference>
<evidence type="ECO:0000256" key="3">
    <source>
        <dbReference type="ARBA" id="ARBA00023125"/>
    </source>
</evidence>
<evidence type="ECO:0000313" key="10">
    <source>
        <dbReference type="Proteomes" id="UP000184386"/>
    </source>
</evidence>
<dbReference type="SMART" id="SM00342">
    <property type="entry name" value="HTH_ARAC"/>
    <property type="match status" value="1"/>
</dbReference>
<dbReference type="Pfam" id="PF00072">
    <property type="entry name" value="Response_reg"/>
    <property type="match status" value="1"/>
</dbReference>
<dbReference type="Gene3D" id="3.40.50.2300">
    <property type="match status" value="1"/>
</dbReference>
<dbReference type="AlphaFoldDB" id="A0A1M6XGT7"/>
<protein>
    <recommendedName>
        <fullName evidence="1">Stage 0 sporulation protein A homolog</fullName>
    </recommendedName>
</protein>
<dbReference type="GO" id="GO:0003700">
    <property type="term" value="F:DNA-binding transcription factor activity"/>
    <property type="evidence" value="ECO:0007669"/>
    <property type="project" value="InterPro"/>
</dbReference>
<organism evidence="9 10">
    <name type="scientific">Anaerocolumna jejuensis DSM 15929</name>
    <dbReference type="NCBI Taxonomy" id="1121322"/>
    <lineage>
        <taxon>Bacteria</taxon>
        <taxon>Bacillati</taxon>
        <taxon>Bacillota</taxon>
        <taxon>Clostridia</taxon>
        <taxon>Lachnospirales</taxon>
        <taxon>Lachnospiraceae</taxon>
        <taxon>Anaerocolumna</taxon>
    </lineage>
</organism>
<evidence type="ECO:0000259" key="8">
    <source>
        <dbReference type="PROSITE" id="PS50110"/>
    </source>
</evidence>
<dbReference type="GO" id="GO:0043565">
    <property type="term" value="F:sequence-specific DNA binding"/>
    <property type="evidence" value="ECO:0007669"/>
    <property type="project" value="InterPro"/>
</dbReference>
<evidence type="ECO:0000256" key="2">
    <source>
        <dbReference type="ARBA" id="ARBA00023015"/>
    </source>
</evidence>
<dbReference type="PROSITE" id="PS50110">
    <property type="entry name" value="RESPONSE_REGULATORY"/>
    <property type="match status" value="1"/>
</dbReference>
<evidence type="ECO:0000313" key="9">
    <source>
        <dbReference type="EMBL" id="SHL05182.1"/>
    </source>
</evidence>
<dbReference type="PANTHER" id="PTHR43280:SF28">
    <property type="entry name" value="HTH-TYPE TRANSCRIPTIONAL ACTIVATOR RHAS"/>
    <property type="match status" value="1"/>
</dbReference>
<dbReference type="InterPro" id="IPR018060">
    <property type="entry name" value="HTH_AraC"/>
</dbReference>
<dbReference type="CDD" id="cd17536">
    <property type="entry name" value="REC_YesN-like"/>
    <property type="match status" value="1"/>
</dbReference>
<dbReference type="Proteomes" id="UP000184386">
    <property type="component" value="Unassembled WGS sequence"/>
</dbReference>
<dbReference type="SUPFAM" id="SSF46689">
    <property type="entry name" value="Homeodomain-like"/>
    <property type="match status" value="1"/>
</dbReference>
<dbReference type="Pfam" id="PF12833">
    <property type="entry name" value="HTH_18"/>
    <property type="match status" value="1"/>
</dbReference>
<comment type="function">
    <text evidence="5">May play the central regulatory role in sporulation. It may be an element of the effector pathway responsible for the activation of sporulation genes in response to nutritional stress. Spo0A may act in concert with spo0H (a sigma factor) to control the expression of some genes that are critical to the sporulation process.</text>
</comment>
<dbReference type="GO" id="GO:0000160">
    <property type="term" value="P:phosphorelay signal transduction system"/>
    <property type="evidence" value="ECO:0007669"/>
    <property type="project" value="InterPro"/>
</dbReference>
<name>A0A1M6XGT7_9FIRM</name>
<dbReference type="InterPro" id="IPR009057">
    <property type="entry name" value="Homeodomain-like_sf"/>
</dbReference>
<evidence type="ECO:0000259" key="7">
    <source>
        <dbReference type="PROSITE" id="PS01124"/>
    </source>
</evidence>
<feature type="domain" description="HTH araC/xylS-type" evidence="7">
    <location>
        <begin position="380"/>
        <end position="479"/>
    </location>
</feature>
<keyword evidence="4" id="KW-0804">Transcription</keyword>
<evidence type="ECO:0000256" key="6">
    <source>
        <dbReference type="PROSITE-ProRule" id="PRU00169"/>
    </source>
</evidence>